<evidence type="ECO:0000313" key="1">
    <source>
        <dbReference type="Proteomes" id="UP000887579"/>
    </source>
</evidence>
<dbReference type="Proteomes" id="UP000887579">
    <property type="component" value="Unplaced"/>
</dbReference>
<accession>A0AC34FQ87</accession>
<sequence>MTAPDDPYEGFNDYDHAYDLDNVYHDKEFIQAVARSSHGRRPITSNNRLATAAVGGVASLLPPGSSMGRMPTAIGTGLRSSIGTRRGELARPMTAVRAAGYTSGGRKSTFDGVVANAVEKKVDLARQKMLKLEHQTFELMKESIFAYEAKSFKVALEKAKEAGRKEREAAKQREQYKLGEAYADMTFAVLNNLAQQYLANGMLNDALNTYQVIVKEPMYANSGRLKVNIGNIHFRKKDYIRALKYYRMALDRIPQFQARMRCKIQNNAGVALVRLGKYEDAMAHFEECMDQGGDYAVALNLVLTAYCLDDNDKMREAFQRLVDIPVMVEDEIKYNQVRFGKFYHKLQ</sequence>
<evidence type="ECO:0000313" key="2">
    <source>
        <dbReference type="WBParaSite" id="ES5_v2.g19561.t1"/>
    </source>
</evidence>
<organism evidence="1 2">
    <name type="scientific">Panagrolaimus sp. ES5</name>
    <dbReference type="NCBI Taxonomy" id="591445"/>
    <lineage>
        <taxon>Eukaryota</taxon>
        <taxon>Metazoa</taxon>
        <taxon>Ecdysozoa</taxon>
        <taxon>Nematoda</taxon>
        <taxon>Chromadorea</taxon>
        <taxon>Rhabditida</taxon>
        <taxon>Tylenchina</taxon>
        <taxon>Panagrolaimomorpha</taxon>
        <taxon>Panagrolaimoidea</taxon>
        <taxon>Panagrolaimidae</taxon>
        <taxon>Panagrolaimus</taxon>
    </lineage>
</organism>
<dbReference type="WBParaSite" id="ES5_v2.g19561.t1">
    <property type="protein sequence ID" value="ES5_v2.g19561.t1"/>
    <property type="gene ID" value="ES5_v2.g19561"/>
</dbReference>
<protein>
    <submittedName>
        <fullName evidence="2">Uncharacterized protein</fullName>
    </submittedName>
</protein>
<name>A0AC34FQ87_9BILA</name>
<proteinExistence type="predicted"/>
<reference evidence="2" key="1">
    <citation type="submission" date="2022-11" db="UniProtKB">
        <authorList>
            <consortium name="WormBaseParasite"/>
        </authorList>
    </citation>
    <scope>IDENTIFICATION</scope>
</reference>